<organism evidence="1 2">
    <name type="scientific">Halomonas ventosae</name>
    <dbReference type="NCBI Taxonomy" id="229007"/>
    <lineage>
        <taxon>Bacteria</taxon>
        <taxon>Pseudomonadati</taxon>
        <taxon>Pseudomonadota</taxon>
        <taxon>Gammaproteobacteria</taxon>
        <taxon>Oceanospirillales</taxon>
        <taxon>Halomonadaceae</taxon>
        <taxon>Halomonas</taxon>
    </lineage>
</organism>
<protein>
    <submittedName>
        <fullName evidence="1">Uncharacterized protein</fullName>
    </submittedName>
</protein>
<evidence type="ECO:0000313" key="1">
    <source>
        <dbReference type="EMBL" id="TDR56128.1"/>
    </source>
</evidence>
<sequence>MTQMETFTTASLGDLTARLKQAVATMARQDAELLEAEASERSVTSRLSWHLQPLFPDWNLDCEFNCWTGPWQRKGHMIVSTTSAATEARTIFPDLMIHRRRQGDRLAVIEVTLSSQRQTRHQVIKKLRHCQARLACSHALLLEVGVGDQCGDYEIHTLESERERLLKTNVLGEKRSIITRPIQ</sequence>
<proteinExistence type="predicted"/>
<dbReference type="AlphaFoldDB" id="A0A4R6ZU25"/>
<accession>A0A4R6ZU25</accession>
<dbReference type="RefSeq" id="WP_133635080.1">
    <property type="nucleotide sequence ID" value="NZ_SNZJ01000004.1"/>
</dbReference>
<name>A0A4R6ZU25_9GAMM</name>
<dbReference type="OrthoDB" id="8907997at2"/>
<gene>
    <name evidence="1" type="ORF">DFP85_10443</name>
</gene>
<evidence type="ECO:0000313" key="2">
    <source>
        <dbReference type="Proteomes" id="UP000295212"/>
    </source>
</evidence>
<reference evidence="1 2" key="1">
    <citation type="submission" date="2019-03" db="EMBL/GenBank/DDBJ databases">
        <title>Genomic Encyclopedia of Type Strains, Phase III (KMG-III): the genomes of soil and plant-associated and newly described type strains.</title>
        <authorList>
            <person name="Whitman W."/>
        </authorList>
    </citation>
    <scope>NUCLEOTIDE SEQUENCE [LARGE SCALE GENOMIC DNA]</scope>
    <source>
        <strain evidence="1 2">CECT 5797</strain>
    </source>
</reference>
<dbReference type="Proteomes" id="UP000295212">
    <property type="component" value="Unassembled WGS sequence"/>
</dbReference>
<dbReference type="EMBL" id="SNZJ01000004">
    <property type="protein sequence ID" value="TDR56128.1"/>
    <property type="molecule type" value="Genomic_DNA"/>
</dbReference>
<comment type="caution">
    <text evidence="1">The sequence shown here is derived from an EMBL/GenBank/DDBJ whole genome shotgun (WGS) entry which is preliminary data.</text>
</comment>